<dbReference type="Proteomes" id="UP000265520">
    <property type="component" value="Unassembled WGS sequence"/>
</dbReference>
<protein>
    <submittedName>
        <fullName evidence="1">Uncharacterized protein</fullName>
    </submittedName>
</protein>
<organism evidence="1 2">
    <name type="scientific">Trifolium medium</name>
    <dbReference type="NCBI Taxonomy" id="97028"/>
    <lineage>
        <taxon>Eukaryota</taxon>
        <taxon>Viridiplantae</taxon>
        <taxon>Streptophyta</taxon>
        <taxon>Embryophyta</taxon>
        <taxon>Tracheophyta</taxon>
        <taxon>Spermatophyta</taxon>
        <taxon>Magnoliopsida</taxon>
        <taxon>eudicotyledons</taxon>
        <taxon>Gunneridae</taxon>
        <taxon>Pentapetalae</taxon>
        <taxon>rosids</taxon>
        <taxon>fabids</taxon>
        <taxon>Fabales</taxon>
        <taxon>Fabaceae</taxon>
        <taxon>Papilionoideae</taxon>
        <taxon>50 kb inversion clade</taxon>
        <taxon>NPAAA clade</taxon>
        <taxon>Hologalegina</taxon>
        <taxon>IRL clade</taxon>
        <taxon>Trifolieae</taxon>
        <taxon>Trifolium</taxon>
    </lineage>
</organism>
<reference evidence="1 2" key="1">
    <citation type="journal article" date="2018" name="Front. Plant Sci.">
        <title>Red Clover (Trifolium pratense) and Zigzag Clover (T. medium) - A Picture of Genomic Similarities and Differences.</title>
        <authorList>
            <person name="Dluhosova J."/>
            <person name="Istvanek J."/>
            <person name="Nedelnik J."/>
            <person name="Repkova J."/>
        </authorList>
    </citation>
    <scope>NUCLEOTIDE SEQUENCE [LARGE SCALE GENOMIC DNA]</scope>
    <source>
        <strain evidence="2">cv. 10/8</strain>
        <tissue evidence="1">Leaf</tissue>
    </source>
</reference>
<name>A0A392NWA2_9FABA</name>
<accession>A0A392NWA2</accession>
<keyword evidence="2" id="KW-1185">Reference proteome</keyword>
<evidence type="ECO:0000313" key="2">
    <source>
        <dbReference type="Proteomes" id="UP000265520"/>
    </source>
</evidence>
<dbReference type="AlphaFoldDB" id="A0A392NWA2"/>
<sequence length="69" mass="7615">VRPPEQWIMTKRMAVDYVQAAAIADKMRTHTKTQVLVRWEPPAPGWIKLNTDGACKSNGEAGCGCNVNC</sequence>
<comment type="caution">
    <text evidence="1">The sequence shown here is derived from an EMBL/GenBank/DDBJ whole genome shotgun (WGS) entry which is preliminary data.</text>
</comment>
<feature type="non-terminal residue" evidence="1">
    <location>
        <position position="1"/>
    </location>
</feature>
<evidence type="ECO:0000313" key="1">
    <source>
        <dbReference type="EMBL" id="MCI04097.1"/>
    </source>
</evidence>
<proteinExistence type="predicted"/>
<dbReference type="EMBL" id="LXQA010054288">
    <property type="protein sequence ID" value="MCI04097.1"/>
    <property type="molecule type" value="Genomic_DNA"/>
</dbReference>